<sequence length="267" mass="30372">MNQTDANFAKVESAVEIMMATDFFNSASFATYLPLNNMRTMQEMLFDSLTDVYKGHMDVHLLSPVELMKQLNMISGRLPKSLSLPVNNPREDIKDIYKLLYVKARVTSNYFLFEVHVPLISDDEFLLYRAIPLPMKTETETTTVLVQSPYIAVNFQKDNYISITENDIKMCIQLKERRYICHKNLPVFNLHNKNAPCEALLLSHGVKPPCDVKKTTCVDAWIALHSPNSWLVICCGVCTLRTICDTDVMSRTMTMSSIITIAQGCIL</sequence>
<dbReference type="Pfam" id="PF12259">
    <property type="entry name" value="Baculo_F"/>
    <property type="match status" value="1"/>
</dbReference>
<keyword evidence="2" id="KW-1185">Reference proteome</keyword>
<proteinExistence type="predicted"/>
<dbReference type="Proteomes" id="UP001314205">
    <property type="component" value="Unassembled WGS sequence"/>
</dbReference>
<evidence type="ECO:0000313" key="2">
    <source>
        <dbReference type="Proteomes" id="UP001314205"/>
    </source>
</evidence>
<name>A0AAV1M3B1_9NEOP</name>
<gene>
    <name evidence="1" type="ORF">PARMNEM_LOCUS20720</name>
</gene>
<dbReference type="EMBL" id="CAVLGL010000137">
    <property type="protein sequence ID" value="CAK1602188.1"/>
    <property type="molecule type" value="Genomic_DNA"/>
</dbReference>
<organism evidence="1 2">
    <name type="scientific">Parnassius mnemosyne</name>
    <name type="common">clouded apollo</name>
    <dbReference type="NCBI Taxonomy" id="213953"/>
    <lineage>
        <taxon>Eukaryota</taxon>
        <taxon>Metazoa</taxon>
        <taxon>Ecdysozoa</taxon>
        <taxon>Arthropoda</taxon>
        <taxon>Hexapoda</taxon>
        <taxon>Insecta</taxon>
        <taxon>Pterygota</taxon>
        <taxon>Neoptera</taxon>
        <taxon>Endopterygota</taxon>
        <taxon>Lepidoptera</taxon>
        <taxon>Glossata</taxon>
        <taxon>Ditrysia</taxon>
        <taxon>Papilionoidea</taxon>
        <taxon>Papilionidae</taxon>
        <taxon>Parnassiinae</taxon>
        <taxon>Parnassini</taxon>
        <taxon>Parnassius</taxon>
        <taxon>Driopa</taxon>
    </lineage>
</organism>
<comment type="caution">
    <text evidence="1">The sequence shown here is derived from an EMBL/GenBank/DDBJ whole genome shotgun (WGS) entry which is preliminary data.</text>
</comment>
<reference evidence="1 2" key="1">
    <citation type="submission" date="2023-11" db="EMBL/GenBank/DDBJ databases">
        <authorList>
            <person name="Hedman E."/>
            <person name="Englund M."/>
            <person name="Stromberg M."/>
            <person name="Nyberg Akerstrom W."/>
            <person name="Nylinder S."/>
            <person name="Jareborg N."/>
            <person name="Kallberg Y."/>
            <person name="Kronander E."/>
        </authorList>
    </citation>
    <scope>NUCLEOTIDE SEQUENCE [LARGE SCALE GENOMIC DNA]</scope>
</reference>
<dbReference type="InterPro" id="IPR022048">
    <property type="entry name" value="Envelope_fusion-like"/>
</dbReference>
<dbReference type="AlphaFoldDB" id="A0AAV1M3B1"/>
<evidence type="ECO:0000313" key="1">
    <source>
        <dbReference type="EMBL" id="CAK1602188.1"/>
    </source>
</evidence>
<accession>A0AAV1M3B1</accession>
<protein>
    <submittedName>
        <fullName evidence="1">Uncharacterized protein</fullName>
    </submittedName>
</protein>